<feature type="binding site" evidence="9">
    <location>
        <begin position="7"/>
        <end position="14"/>
    </location>
    <ligand>
        <name>ATP</name>
        <dbReference type="ChEBI" id="CHEBI:30616"/>
    </ligand>
</feature>
<dbReference type="GO" id="GO:0005737">
    <property type="term" value="C:cytoplasm"/>
    <property type="evidence" value="ECO:0007669"/>
    <property type="project" value="UniProtKB-SubCell"/>
</dbReference>
<evidence type="ECO:0000256" key="1">
    <source>
        <dbReference type="ARBA" id="ARBA00022555"/>
    </source>
</evidence>
<dbReference type="Gene3D" id="3.40.50.620">
    <property type="entry name" value="HUPs"/>
    <property type="match status" value="1"/>
</dbReference>
<evidence type="ECO:0000256" key="5">
    <source>
        <dbReference type="ARBA" id="ARBA00022840"/>
    </source>
</evidence>
<dbReference type="Proteomes" id="UP000179237">
    <property type="component" value="Unassembled WGS sequence"/>
</dbReference>
<keyword evidence="7" id="KW-1015">Disulfide bond</keyword>
<dbReference type="PANTHER" id="PTHR11933">
    <property type="entry name" value="TRNA 5-METHYLAMINOMETHYL-2-THIOURIDYLATE -METHYLTRANSFERASE"/>
    <property type="match status" value="1"/>
</dbReference>
<evidence type="ECO:0000259" key="10">
    <source>
        <dbReference type="Pfam" id="PF20258"/>
    </source>
</evidence>
<dbReference type="GO" id="GO:0103016">
    <property type="term" value="F:tRNA-uridine 2-sulfurtransferase activity"/>
    <property type="evidence" value="ECO:0007669"/>
    <property type="project" value="UniProtKB-EC"/>
</dbReference>
<dbReference type="InterPro" id="IPR023382">
    <property type="entry name" value="MnmA-like_central_sf"/>
</dbReference>
<comment type="function">
    <text evidence="9">Catalyzes the 2-thiolation of uridine at the wobble position (U34) of tRNA, leading to the formation of s(2)U34.</text>
</comment>
<dbReference type="Pfam" id="PF03054">
    <property type="entry name" value="tRNA_Me_trans"/>
    <property type="match status" value="1"/>
</dbReference>
<reference evidence="12 13" key="1">
    <citation type="journal article" date="2016" name="Nat. Commun.">
        <title>Thousands of microbial genomes shed light on interconnected biogeochemical processes in an aquifer system.</title>
        <authorList>
            <person name="Anantharaman K."/>
            <person name="Brown C.T."/>
            <person name="Hug L.A."/>
            <person name="Sharon I."/>
            <person name="Castelle C.J."/>
            <person name="Probst A.J."/>
            <person name="Thomas B.C."/>
            <person name="Singh A."/>
            <person name="Wilkins M.J."/>
            <person name="Karaoz U."/>
            <person name="Brodie E.L."/>
            <person name="Williams K.H."/>
            <person name="Hubbard S.S."/>
            <person name="Banfield J.F."/>
        </authorList>
    </citation>
    <scope>NUCLEOTIDE SEQUENCE [LARGE SCALE GENOMIC DNA]</scope>
</reference>
<keyword evidence="1 9" id="KW-0820">tRNA-binding</keyword>
<dbReference type="InterPro" id="IPR046884">
    <property type="entry name" value="MnmA-like_central"/>
</dbReference>
<dbReference type="AlphaFoldDB" id="A0A1F5FT89"/>
<gene>
    <name evidence="9" type="primary">mnmA</name>
    <name evidence="12" type="ORF">A2572_04705</name>
</gene>
<comment type="subcellular location">
    <subcellularLocation>
        <location evidence="9">Cytoplasm</location>
    </subcellularLocation>
</comment>
<dbReference type="InterPro" id="IPR004506">
    <property type="entry name" value="MnmA-like"/>
</dbReference>
<keyword evidence="2 9" id="KW-0808">Transferase</keyword>
<evidence type="ECO:0000313" key="13">
    <source>
        <dbReference type="Proteomes" id="UP000179237"/>
    </source>
</evidence>
<comment type="catalytic activity">
    <reaction evidence="8 9">
        <text>S-sulfanyl-L-cysteinyl-[protein] + uridine(34) in tRNA + AH2 + ATP = 2-thiouridine(34) in tRNA + L-cysteinyl-[protein] + A + AMP + diphosphate + H(+)</text>
        <dbReference type="Rhea" id="RHEA:47032"/>
        <dbReference type="Rhea" id="RHEA-COMP:10131"/>
        <dbReference type="Rhea" id="RHEA-COMP:11726"/>
        <dbReference type="Rhea" id="RHEA-COMP:11727"/>
        <dbReference type="Rhea" id="RHEA-COMP:11728"/>
        <dbReference type="ChEBI" id="CHEBI:13193"/>
        <dbReference type="ChEBI" id="CHEBI:15378"/>
        <dbReference type="ChEBI" id="CHEBI:17499"/>
        <dbReference type="ChEBI" id="CHEBI:29950"/>
        <dbReference type="ChEBI" id="CHEBI:30616"/>
        <dbReference type="ChEBI" id="CHEBI:33019"/>
        <dbReference type="ChEBI" id="CHEBI:61963"/>
        <dbReference type="ChEBI" id="CHEBI:65315"/>
        <dbReference type="ChEBI" id="CHEBI:87170"/>
        <dbReference type="ChEBI" id="CHEBI:456215"/>
        <dbReference type="EC" id="2.8.1.13"/>
    </reaction>
</comment>
<sequence length="422" mass="47058">MKKVAVGLSGGVDSAVSALLLKRKGFEVVGVHLYCWPPKSEIEKDGVTREEWIKKNGCRADEDRTSALKAALEIGIPFKELDFSEEYNDRVIKYFYDEYEAGRTPNPDVLCNSEIKFGLFLDWALENGFDYIATGHYARLVSPDQQKSCSHDPTFAGSEGVSARDLLDQVKLYIPNDKHKDQTYFLWKLTEKEFKHVIFPLGDLLKSEVREVAKKAGLSVANKKDSQGICFVGNVEVSEFLKRRLLEKPGEVMDTSGNVIGKHRGVAFYTIGERGGWTMDPSAQKLQTSRTQDGDITKIYYVVDKDAFANRLIVGDKTEVMSNKISIENISLINHSKDGTSVILQKLTEDSELFVRIRHGGEILKIQKLEKSKTSYFAKATRDKQNNHISVETEKEVFGVASGQSAVFYSGAGECLGGGVIV</sequence>
<dbReference type="Gene3D" id="2.40.30.10">
    <property type="entry name" value="Translation factors"/>
    <property type="match status" value="1"/>
</dbReference>
<feature type="site" description="Interaction with tRNA" evidence="9">
    <location>
        <position position="404"/>
    </location>
</feature>
<dbReference type="GO" id="GO:0005524">
    <property type="term" value="F:ATP binding"/>
    <property type="evidence" value="ECO:0007669"/>
    <property type="project" value="UniProtKB-KW"/>
</dbReference>
<comment type="caution">
    <text evidence="12">The sequence shown here is derived from an EMBL/GenBank/DDBJ whole genome shotgun (WGS) entry which is preliminary data.</text>
</comment>
<dbReference type="GO" id="GO:0002143">
    <property type="term" value="P:tRNA wobble position uridine thiolation"/>
    <property type="evidence" value="ECO:0007669"/>
    <property type="project" value="TreeGrafter"/>
</dbReference>
<evidence type="ECO:0000256" key="9">
    <source>
        <dbReference type="HAMAP-Rule" id="MF_00144"/>
    </source>
</evidence>
<feature type="active site" description="Cysteine persulfide intermediate" evidence="9">
    <location>
        <position position="230"/>
    </location>
</feature>
<protein>
    <recommendedName>
        <fullName evidence="9">tRNA-specific 2-thiouridylase MnmA</fullName>
        <ecNumber evidence="9">2.8.1.13</ecNumber>
    </recommendedName>
</protein>
<keyword evidence="4 9" id="KW-0547">Nucleotide-binding</keyword>
<name>A0A1F5FT89_9BACT</name>
<organism evidence="12 13">
    <name type="scientific">Candidatus Collierbacteria bacterium RIFOXYD1_FULL_40_9</name>
    <dbReference type="NCBI Taxonomy" id="1817731"/>
    <lineage>
        <taxon>Bacteria</taxon>
        <taxon>Candidatus Collieribacteriota</taxon>
    </lineage>
</organism>
<dbReference type="Pfam" id="PF20259">
    <property type="entry name" value="tRNA_Me_trans_M"/>
    <property type="match status" value="1"/>
</dbReference>
<dbReference type="InterPro" id="IPR014729">
    <property type="entry name" value="Rossmann-like_a/b/a_fold"/>
</dbReference>
<evidence type="ECO:0000256" key="6">
    <source>
        <dbReference type="ARBA" id="ARBA00022884"/>
    </source>
</evidence>
<keyword evidence="6 9" id="KW-0694">RNA-binding</keyword>
<evidence type="ECO:0000256" key="7">
    <source>
        <dbReference type="ARBA" id="ARBA00023157"/>
    </source>
</evidence>
<dbReference type="InterPro" id="IPR046885">
    <property type="entry name" value="MnmA-like_C"/>
</dbReference>
<dbReference type="Pfam" id="PF20258">
    <property type="entry name" value="tRNA_Me_trans_C"/>
    <property type="match status" value="1"/>
</dbReference>
<comment type="caution">
    <text evidence="9">Lacks conserved residue(s) required for the propagation of feature annotation.</text>
</comment>
<evidence type="ECO:0000256" key="2">
    <source>
        <dbReference type="ARBA" id="ARBA00022679"/>
    </source>
</evidence>
<feature type="domain" description="tRNA-specific 2-thiouridylase MnmA-like central" evidence="11">
    <location>
        <begin position="239"/>
        <end position="316"/>
    </location>
</feature>
<evidence type="ECO:0000256" key="3">
    <source>
        <dbReference type="ARBA" id="ARBA00022694"/>
    </source>
</evidence>
<dbReference type="HAMAP" id="MF_00144">
    <property type="entry name" value="tRNA_thiouridyl_MnmA"/>
    <property type="match status" value="1"/>
</dbReference>
<dbReference type="PANTHER" id="PTHR11933:SF5">
    <property type="entry name" value="MITOCHONDRIAL TRNA-SPECIFIC 2-THIOURIDYLASE 1"/>
    <property type="match status" value="1"/>
</dbReference>
<dbReference type="EMBL" id="MFAQ01000038">
    <property type="protein sequence ID" value="OGD82830.1"/>
    <property type="molecule type" value="Genomic_DNA"/>
</dbReference>
<evidence type="ECO:0000259" key="11">
    <source>
        <dbReference type="Pfam" id="PF20259"/>
    </source>
</evidence>
<feature type="region of interest" description="Interaction with tRNA" evidence="9">
    <location>
        <begin position="180"/>
        <end position="182"/>
    </location>
</feature>
<proteinExistence type="inferred from homology"/>
<evidence type="ECO:0000256" key="4">
    <source>
        <dbReference type="ARBA" id="ARBA00022741"/>
    </source>
</evidence>
<keyword evidence="3 9" id="KW-0819">tRNA processing</keyword>
<evidence type="ECO:0000256" key="8">
    <source>
        <dbReference type="ARBA" id="ARBA00051542"/>
    </source>
</evidence>
<dbReference type="SUPFAM" id="SSF52402">
    <property type="entry name" value="Adenine nucleotide alpha hydrolases-like"/>
    <property type="match status" value="1"/>
</dbReference>
<dbReference type="NCBIfam" id="NF001138">
    <property type="entry name" value="PRK00143.1"/>
    <property type="match status" value="1"/>
</dbReference>
<comment type="similarity">
    <text evidence="9">Belongs to the MnmA/TRMU family.</text>
</comment>
<keyword evidence="5 9" id="KW-0067">ATP-binding</keyword>
<feature type="region of interest" description="Interaction with target base in tRNA" evidence="9">
    <location>
        <begin position="106"/>
        <end position="108"/>
    </location>
</feature>
<feature type="site" description="Interaction with tRNA" evidence="9">
    <location>
        <position position="136"/>
    </location>
</feature>
<dbReference type="EC" id="2.8.1.13" evidence="9"/>
<feature type="domain" description="tRNA-specific 2-thiouridylase MnmA-like C-terminal" evidence="10">
    <location>
        <begin position="338"/>
        <end position="421"/>
    </location>
</feature>
<feature type="active site" description="Nucleophile" evidence="9">
    <location>
        <position position="111"/>
    </location>
</feature>
<dbReference type="Gene3D" id="2.30.30.280">
    <property type="entry name" value="Adenine nucleotide alpha hydrolases-like domains"/>
    <property type="match status" value="1"/>
</dbReference>
<dbReference type="CDD" id="cd01998">
    <property type="entry name" value="MnmA_TRMU-like"/>
    <property type="match status" value="1"/>
</dbReference>
<feature type="binding site" evidence="9">
    <location>
        <position position="33"/>
    </location>
    <ligand>
        <name>ATP</name>
        <dbReference type="ChEBI" id="CHEBI:30616"/>
    </ligand>
</feature>
<dbReference type="GO" id="GO:0000049">
    <property type="term" value="F:tRNA binding"/>
    <property type="evidence" value="ECO:0007669"/>
    <property type="project" value="UniProtKB-KW"/>
</dbReference>
<evidence type="ECO:0000313" key="12">
    <source>
        <dbReference type="EMBL" id="OGD82830.1"/>
    </source>
</evidence>
<feature type="binding site" evidence="9">
    <location>
        <position position="135"/>
    </location>
    <ligand>
        <name>ATP</name>
        <dbReference type="ChEBI" id="CHEBI:30616"/>
    </ligand>
</feature>
<keyword evidence="9" id="KW-0963">Cytoplasm</keyword>
<accession>A0A1F5FT89</accession>